<comment type="catalytic activity">
    <reaction evidence="13 14">
        <text>sn-glycerol 3-phosphate + an acyl-CoA = a 1-acyl-sn-glycero-3-phosphate + CoA</text>
        <dbReference type="Rhea" id="RHEA:15325"/>
        <dbReference type="ChEBI" id="CHEBI:57287"/>
        <dbReference type="ChEBI" id="CHEBI:57597"/>
        <dbReference type="ChEBI" id="CHEBI:57970"/>
        <dbReference type="ChEBI" id="CHEBI:58342"/>
        <dbReference type="EC" id="2.3.1.15"/>
    </reaction>
</comment>
<dbReference type="PANTHER" id="PTHR12563:SF17">
    <property type="entry name" value="DIHYDROXYACETONE PHOSPHATE ACYLTRANSFERASE"/>
    <property type="match status" value="1"/>
</dbReference>
<comment type="subcellular location">
    <subcellularLocation>
        <location evidence="1 14">Cell membrane</location>
        <topology evidence="1 14">Peripheral membrane protein</topology>
        <orientation evidence="1 14">Cytoplasmic side</orientation>
    </subcellularLocation>
</comment>
<dbReference type="RefSeq" id="WP_309201565.1">
    <property type="nucleotide sequence ID" value="NZ_CP133548.1"/>
</dbReference>
<dbReference type="PIRSF" id="PIRSF000437">
    <property type="entry name" value="GPAT_DHAPAT"/>
    <property type="match status" value="1"/>
</dbReference>
<dbReference type="NCBIfam" id="TIGR03703">
    <property type="entry name" value="plsB"/>
    <property type="match status" value="1"/>
</dbReference>
<proteinExistence type="inferred from homology"/>
<evidence type="ECO:0000256" key="8">
    <source>
        <dbReference type="ARBA" id="ARBA00022679"/>
    </source>
</evidence>
<keyword evidence="7 14" id="KW-1003">Cell membrane</keyword>
<evidence type="ECO:0000256" key="7">
    <source>
        <dbReference type="ARBA" id="ARBA00022475"/>
    </source>
</evidence>
<accession>A0AA51RRX2</accession>
<organism evidence="16 17">
    <name type="scientific">Pleionea litopenaei</name>
    <dbReference type="NCBI Taxonomy" id="3070815"/>
    <lineage>
        <taxon>Bacteria</taxon>
        <taxon>Pseudomonadati</taxon>
        <taxon>Pseudomonadota</taxon>
        <taxon>Gammaproteobacteria</taxon>
        <taxon>Oceanospirillales</taxon>
        <taxon>Pleioneaceae</taxon>
        <taxon>Pleionea</taxon>
    </lineage>
</organism>
<gene>
    <name evidence="14 16" type="primary">plsB</name>
    <name evidence="16" type="ORF">Q9312_14455</name>
</gene>
<evidence type="ECO:0000256" key="3">
    <source>
        <dbReference type="ARBA" id="ARBA00005189"/>
    </source>
</evidence>
<comment type="pathway">
    <text evidence="2 14">Phospholipid metabolism; CDP-diacylglycerol biosynthesis; CDP-diacylglycerol from sn-glycerol 3-phosphate: step 1/3.</text>
</comment>
<protein>
    <recommendedName>
        <fullName evidence="6 14">Glycerol-3-phosphate acyltransferase</fullName>
        <shortName evidence="14">GPAT</shortName>
        <ecNumber evidence="5 14">2.3.1.15</ecNumber>
    </recommendedName>
</protein>
<sequence length="794" mass="91021">MLGLRHLYFNLVKLPLKWLVKVKTLPENPIESLDLDTTKPIYYVMRTRSTSSFLMLQQECEKHGLPQPNYLSSNQTEVPNGGAFFIQHKQIFGRRPSTITKYANQLEKLLEQHQDNVDDIQLVPVSIYWGRNPGKEKSLLRLFFTDTESATPFRKFLILLFQGRNSFINFGRPLQLARLGKSQSAKVNVLKIVRTLRVYFHRQWIAAMGPLVANRKQMITSLMADDKVIEAIKREQKKKNLTYRKAQKLALKYADEIASSYSYKTVRFMSTVLSWLWNKMYGGIKVQNAERVRELASDHEIVYVPCHRSHIDYLLLSYVLYYEGLVPPHIAAGINLNFWPIGSILRRGGAFFIRRSFSGNKLYTAVFNAYFHSLLNKGIPVEFFPEGGRSRTGRLLQPKTGMMSMMIQNFMRGCRKPIMVVPVYVGYERMMEGKSYVKEMQGAQKKKESMGQLLKVRNQLKQRYGKVYVNFADPINLESWLSQSDENWRSHKTDEKPAWLSESVSNLGELCMTRINQSTVVNCVNLTSLILLSTQRRTLGKQELASQLELYLKFLKELPYHQDINCAYDSAKSIIDEAKLLGALNEFENPLGNLCQITERSAVLMTYYRNNIIHLFALPALIASHFRQKSSIKKQQLIAGCKALYPLLKRELFLSYSDSELNQAIDQTLSFFDSHGLLEVVNDDILRPKLESEAFSSLMLLADTLRETLERYGITLTLLATHAGVGAISRAELENQSQKLAQRIAALYSIYAPEAFDKSLFQQIVSTLRQSHLITNGEGGSCRLAVAYLTYNTW</sequence>
<evidence type="ECO:0000256" key="1">
    <source>
        <dbReference type="ARBA" id="ARBA00004413"/>
    </source>
</evidence>
<evidence type="ECO:0000256" key="12">
    <source>
        <dbReference type="ARBA" id="ARBA00023315"/>
    </source>
</evidence>
<dbReference type="GO" id="GO:0006631">
    <property type="term" value="P:fatty acid metabolic process"/>
    <property type="evidence" value="ECO:0007669"/>
    <property type="project" value="TreeGrafter"/>
</dbReference>
<keyword evidence="14" id="KW-0443">Lipid metabolism</keyword>
<evidence type="ECO:0000256" key="10">
    <source>
        <dbReference type="ARBA" id="ARBA00023209"/>
    </source>
</evidence>
<keyword evidence="14" id="KW-0444">Lipid biosynthesis</keyword>
<evidence type="ECO:0000256" key="6">
    <source>
        <dbReference type="ARBA" id="ARBA00013432"/>
    </source>
</evidence>
<dbReference type="InterPro" id="IPR028354">
    <property type="entry name" value="GPAT_PlsB"/>
</dbReference>
<dbReference type="InterPro" id="IPR002123">
    <property type="entry name" value="Plipid/glycerol_acylTrfase"/>
</dbReference>
<dbReference type="EMBL" id="CP133548">
    <property type="protein sequence ID" value="WMS86420.1"/>
    <property type="molecule type" value="Genomic_DNA"/>
</dbReference>
<evidence type="ECO:0000256" key="9">
    <source>
        <dbReference type="ARBA" id="ARBA00023136"/>
    </source>
</evidence>
<evidence type="ECO:0000259" key="15">
    <source>
        <dbReference type="SMART" id="SM00563"/>
    </source>
</evidence>
<keyword evidence="9 14" id="KW-0472">Membrane</keyword>
<keyword evidence="12 14" id="KW-0012">Acyltransferase</keyword>
<reference evidence="16 17" key="1">
    <citation type="submission" date="2023-08" db="EMBL/GenBank/DDBJ databases">
        <title>Pleionea litopenaei sp. nov., isolated from stomach of juvenile Litopenaeus vannamei.</title>
        <authorList>
            <person name="Rho A.M."/>
            <person name="Hwang C.Y."/>
        </authorList>
    </citation>
    <scope>NUCLEOTIDE SEQUENCE [LARGE SCALE GENOMIC DNA]</scope>
    <source>
        <strain evidence="16 17">HL-JVS1</strain>
    </source>
</reference>
<dbReference type="NCBIfam" id="NF003441">
    <property type="entry name" value="PRK04974.1"/>
    <property type="match status" value="1"/>
</dbReference>
<keyword evidence="11 14" id="KW-1208">Phospholipid metabolism</keyword>
<keyword evidence="8 14" id="KW-0808">Transferase</keyword>
<dbReference type="EC" id="2.3.1.15" evidence="5 14"/>
<evidence type="ECO:0000313" key="16">
    <source>
        <dbReference type="EMBL" id="WMS86420.1"/>
    </source>
</evidence>
<comment type="domain">
    <text evidence="14">The HXXXXD motif is essential for acyltransferase activity and may constitute the binding site for the phosphate moiety of the glycerol-3-phosphate.</text>
</comment>
<dbReference type="PANTHER" id="PTHR12563">
    <property type="entry name" value="GLYCEROL-3-PHOSPHATE ACYLTRANSFERASE"/>
    <property type="match status" value="1"/>
</dbReference>
<dbReference type="Pfam" id="PF19277">
    <property type="entry name" value="GPAT_C"/>
    <property type="match status" value="1"/>
</dbReference>
<dbReference type="PIRSF" id="PIRSF500064">
    <property type="entry name" value="GPAT"/>
    <property type="match status" value="1"/>
</dbReference>
<evidence type="ECO:0000256" key="13">
    <source>
        <dbReference type="ARBA" id="ARBA00048427"/>
    </source>
</evidence>
<dbReference type="SMART" id="SM00563">
    <property type="entry name" value="PlsC"/>
    <property type="match status" value="1"/>
</dbReference>
<dbReference type="HAMAP" id="MF_00393">
    <property type="entry name" value="Glyc3P_acyltrans"/>
    <property type="match status" value="1"/>
</dbReference>
<evidence type="ECO:0000256" key="5">
    <source>
        <dbReference type="ARBA" id="ARBA00013113"/>
    </source>
</evidence>
<dbReference type="InterPro" id="IPR041728">
    <property type="entry name" value="GPAT/DHAPAT_LPLAT"/>
</dbReference>
<dbReference type="KEGG" id="plei:Q9312_14455"/>
<keyword evidence="17" id="KW-1185">Reference proteome</keyword>
<feature type="short sequence motif" description="HXXXXD motif" evidence="14">
    <location>
        <begin position="306"/>
        <end position="311"/>
    </location>
</feature>
<dbReference type="CDD" id="cd07993">
    <property type="entry name" value="LPLAT_DHAPAT-like"/>
    <property type="match status" value="1"/>
</dbReference>
<comment type="similarity">
    <text evidence="4 14">Belongs to the GPAT/DAPAT family.</text>
</comment>
<dbReference type="Proteomes" id="UP001239782">
    <property type="component" value="Chromosome"/>
</dbReference>
<dbReference type="GO" id="GO:0005886">
    <property type="term" value="C:plasma membrane"/>
    <property type="evidence" value="ECO:0007669"/>
    <property type="project" value="UniProtKB-SubCell"/>
</dbReference>
<dbReference type="GO" id="GO:0016024">
    <property type="term" value="P:CDP-diacylglycerol biosynthetic process"/>
    <property type="evidence" value="ECO:0007669"/>
    <property type="project" value="UniProtKB-UniRule"/>
</dbReference>
<dbReference type="InterPro" id="IPR022284">
    <property type="entry name" value="GPAT/DHAPAT"/>
</dbReference>
<dbReference type="AlphaFoldDB" id="A0AA51RRX2"/>
<dbReference type="SUPFAM" id="SSF69593">
    <property type="entry name" value="Glycerol-3-phosphate (1)-acyltransferase"/>
    <property type="match status" value="1"/>
</dbReference>
<feature type="domain" description="Phospholipid/glycerol acyltransferase" evidence="15">
    <location>
        <begin position="301"/>
        <end position="428"/>
    </location>
</feature>
<evidence type="ECO:0000256" key="14">
    <source>
        <dbReference type="HAMAP-Rule" id="MF_00393"/>
    </source>
</evidence>
<dbReference type="GO" id="GO:0004366">
    <property type="term" value="F:glycerol-3-phosphate O-acyltransferase activity"/>
    <property type="evidence" value="ECO:0007669"/>
    <property type="project" value="UniProtKB-UniRule"/>
</dbReference>
<evidence type="ECO:0000256" key="11">
    <source>
        <dbReference type="ARBA" id="ARBA00023264"/>
    </source>
</evidence>
<evidence type="ECO:0000313" key="17">
    <source>
        <dbReference type="Proteomes" id="UP001239782"/>
    </source>
</evidence>
<evidence type="ECO:0000256" key="2">
    <source>
        <dbReference type="ARBA" id="ARBA00004765"/>
    </source>
</evidence>
<keyword evidence="10 14" id="KW-0594">Phospholipid biosynthesis</keyword>
<comment type="pathway">
    <text evidence="3">Lipid metabolism.</text>
</comment>
<dbReference type="Pfam" id="PF01553">
    <property type="entry name" value="Acyltransferase"/>
    <property type="match status" value="1"/>
</dbReference>
<dbReference type="InterPro" id="IPR045520">
    <property type="entry name" value="GPAT/DHAPAT_C"/>
</dbReference>
<evidence type="ECO:0000256" key="4">
    <source>
        <dbReference type="ARBA" id="ARBA00007937"/>
    </source>
</evidence>
<name>A0AA51RRX2_9GAMM</name>